<comment type="catalytic activity">
    <reaction evidence="9">
        <text>ssDNA + n NTP = ssDNA/pppN(pN)n-1 hybrid + (n-1) diphosphate.</text>
        <dbReference type="EC" id="2.7.7.101"/>
    </reaction>
</comment>
<dbReference type="GO" id="GO:0006269">
    <property type="term" value="P:DNA replication, synthesis of primer"/>
    <property type="evidence" value="ECO:0007669"/>
    <property type="project" value="UniProtKB-UniRule"/>
</dbReference>
<comment type="function">
    <text evidence="9">RNA polymerase that catalyzes the synthesis of short RNA molecules used as primers for DNA polymerase during DNA replication.</text>
</comment>
<feature type="compositionally biased region" description="Acidic residues" evidence="10">
    <location>
        <begin position="321"/>
        <end position="335"/>
    </location>
</feature>
<gene>
    <name evidence="9" type="primary">dnaG</name>
    <name evidence="12" type="ORF">KM295_09970</name>
</gene>
<dbReference type="PROSITE" id="PS50880">
    <property type="entry name" value="TOPRIM"/>
    <property type="match status" value="1"/>
</dbReference>
<comment type="caution">
    <text evidence="12">The sequence shown here is derived from an EMBL/GenBank/DDBJ whole genome shotgun (WGS) entry which is preliminary data.</text>
</comment>
<dbReference type="Pfam" id="PF13662">
    <property type="entry name" value="Toprim_4"/>
    <property type="match status" value="1"/>
</dbReference>
<dbReference type="GO" id="GO:0005737">
    <property type="term" value="C:cytoplasm"/>
    <property type="evidence" value="ECO:0007669"/>
    <property type="project" value="TreeGrafter"/>
</dbReference>
<dbReference type="InterPro" id="IPR034154">
    <property type="entry name" value="TOPRIM_DnaG/twinkle"/>
</dbReference>
<feature type="region of interest" description="Disordered" evidence="10">
    <location>
        <begin position="261"/>
        <end position="357"/>
    </location>
</feature>
<dbReference type="PANTHER" id="PTHR30313">
    <property type="entry name" value="DNA PRIMASE"/>
    <property type="match status" value="1"/>
</dbReference>
<feature type="domain" description="Toprim" evidence="11">
    <location>
        <begin position="167"/>
        <end position="253"/>
    </location>
</feature>
<dbReference type="InterPro" id="IPR020607">
    <property type="entry name" value="Primase_DnaG_arc"/>
</dbReference>
<comment type="similarity">
    <text evidence="9">Belongs to the archaeal DnaG primase family.</text>
</comment>
<keyword evidence="8 9" id="KW-0804">Transcription</keyword>
<evidence type="ECO:0000256" key="5">
    <source>
        <dbReference type="ARBA" id="ARBA00022705"/>
    </source>
</evidence>
<dbReference type="HAMAP" id="MF_00007">
    <property type="entry name" value="DNA_primase_DnaG_arc"/>
    <property type="match status" value="1"/>
</dbReference>
<evidence type="ECO:0000256" key="1">
    <source>
        <dbReference type="ARBA" id="ARBA00022478"/>
    </source>
</evidence>
<keyword evidence="6" id="KW-0479">Metal-binding</keyword>
<protein>
    <recommendedName>
        <fullName evidence="9">DNA primase DnaG</fullName>
        <ecNumber evidence="9">2.7.7.101</ecNumber>
    </recommendedName>
</protein>
<dbReference type="Proteomes" id="UP001139494">
    <property type="component" value="Unassembled WGS sequence"/>
</dbReference>
<dbReference type="GO" id="GO:0008143">
    <property type="term" value="F:poly(A) binding"/>
    <property type="evidence" value="ECO:0007669"/>
    <property type="project" value="InterPro"/>
</dbReference>
<dbReference type="GO" id="GO:0000428">
    <property type="term" value="C:DNA-directed RNA polymerase complex"/>
    <property type="evidence" value="ECO:0007669"/>
    <property type="project" value="UniProtKB-KW"/>
</dbReference>
<dbReference type="EC" id="2.7.7.101" evidence="9"/>
<evidence type="ECO:0000256" key="6">
    <source>
        <dbReference type="ARBA" id="ARBA00022723"/>
    </source>
</evidence>
<keyword evidence="5 9" id="KW-0235">DNA replication</keyword>
<proteinExistence type="inferred from homology"/>
<accession>A0A9R1CUD9</accession>
<dbReference type="InterPro" id="IPR006171">
    <property type="entry name" value="TOPRIM_dom"/>
</dbReference>
<evidence type="ECO:0000256" key="3">
    <source>
        <dbReference type="ARBA" id="ARBA00022679"/>
    </source>
</evidence>
<dbReference type="SMART" id="SM00493">
    <property type="entry name" value="TOPRIM"/>
    <property type="match status" value="1"/>
</dbReference>
<keyword evidence="2 9" id="KW-0639">Primosome</keyword>
<comment type="subunit">
    <text evidence="9">Forms a ternary complex with MCM helicase and DNA.</text>
</comment>
<keyword evidence="1 9" id="KW-0240">DNA-directed RNA polymerase</keyword>
<evidence type="ECO:0000256" key="2">
    <source>
        <dbReference type="ARBA" id="ARBA00022515"/>
    </source>
</evidence>
<dbReference type="SUPFAM" id="SSF56731">
    <property type="entry name" value="DNA primase core"/>
    <property type="match status" value="1"/>
</dbReference>
<evidence type="ECO:0000313" key="12">
    <source>
        <dbReference type="EMBL" id="MCQ4333801.1"/>
    </source>
</evidence>
<feature type="compositionally biased region" description="Acidic residues" evidence="10">
    <location>
        <begin position="265"/>
        <end position="282"/>
    </location>
</feature>
<name>A0A9R1CUD9_9EURY</name>
<dbReference type="GO" id="GO:0000178">
    <property type="term" value="C:exosome (RNase complex)"/>
    <property type="evidence" value="ECO:0007669"/>
    <property type="project" value="InterPro"/>
</dbReference>
<dbReference type="GO" id="GO:0003899">
    <property type="term" value="F:DNA-directed RNA polymerase activity"/>
    <property type="evidence" value="ECO:0007669"/>
    <property type="project" value="UniProtKB-UniRule"/>
</dbReference>
<dbReference type="RefSeq" id="WP_256029826.1">
    <property type="nucleotide sequence ID" value="NZ_JAHLKM010000012.1"/>
</dbReference>
<dbReference type="AlphaFoldDB" id="A0A9R1CUD9"/>
<dbReference type="CDD" id="cd01029">
    <property type="entry name" value="TOPRIM_primases"/>
    <property type="match status" value="1"/>
</dbReference>
<evidence type="ECO:0000256" key="10">
    <source>
        <dbReference type="SAM" id="MobiDB-lite"/>
    </source>
</evidence>
<keyword evidence="3 9" id="KW-0808">Transferase</keyword>
<evidence type="ECO:0000313" key="13">
    <source>
        <dbReference type="Proteomes" id="UP001139494"/>
    </source>
</evidence>
<evidence type="ECO:0000256" key="7">
    <source>
        <dbReference type="ARBA" id="ARBA00022842"/>
    </source>
</evidence>
<reference evidence="12" key="1">
    <citation type="journal article" date="2023" name="Front. Microbiol.">
        <title>Genomic-based phylogenetic and metabolic analyses of the genus Natronomonas, and description of Natronomonas aquatica sp. nov.</title>
        <authorList>
            <person name="Garcia-Roldan A."/>
            <person name="Duran-Viseras A."/>
            <person name="de la Haba R.R."/>
            <person name="Corral P."/>
            <person name="Sanchez-Porro C."/>
            <person name="Ventosa A."/>
        </authorList>
    </citation>
    <scope>NUCLEOTIDE SEQUENCE</scope>
    <source>
        <strain evidence="12">F2-12</strain>
    </source>
</reference>
<dbReference type="PANTHER" id="PTHR30313:SF2">
    <property type="entry name" value="DNA PRIMASE"/>
    <property type="match status" value="1"/>
</dbReference>
<keyword evidence="4 9" id="KW-0548">Nucleotidyltransferase</keyword>
<evidence type="ECO:0000256" key="8">
    <source>
        <dbReference type="ARBA" id="ARBA00023163"/>
    </source>
</evidence>
<dbReference type="GO" id="GO:1990077">
    <property type="term" value="C:primosome complex"/>
    <property type="evidence" value="ECO:0007669"/>
    <property type="project" value="UniProtKB-KW"/>
</dbReference>
<dbReference type="NCBIfam" id="NF003108">
    <property type="entry name" value="PRK04031.1-1"/>
    <property type="match status" value="1"/>
</dbReference>
<evidence type="ECO:0000256" key="9">
    <source>
        <dbReference type="HAMAP-Rule" id="MF_00007"/>
    </source>
</evidence>
<dbReference type="InterPro" id="IPR050219">
    <property type="entry name" value="DnaG_primase"/>
</dbReference>
<evidence type="ECO:0000259" key="11">
    <source>
        <dbReference type="PROSITE" id="PS50880"/>
    </source>
</evidence>
<keyword evidence="13" id="KW-1185">Reference proteome</keyword>
<keyword evidence="7" id="KW-0460">Magnesium</keyword>
<sequence>MQDTAKYLVHADITADGIVERSDVVGAVFGQTEGLLGDELDLRELQDASKVGRIDVEIDSQNGQSFGRITIATSLDRVETAILGAALETIDRVGPCRSTIEVRKIEDVRAAKRREVVERAKALLTEGFAESMQSSRDLVEEVREEVRIEDITEYEGLPAGPHVEDSDAIVVVEGRADVLTLLQYGIKNAIAVEGTDVPDAVAELTRSRTVTAFFDGDRGGELIRKELAQVGAIDYVAFAPEGESVEDLDRREVMEALREKVSYEQLEEGTADESAEETDPADAGERADGAAETVPQEGAEPMPTREDGDPPTEGATGDTADTPDVEIEPVTDEPADSNGRASEEAGGGETDDAPETLRGHTRAIIGDGTGRVRLLDSAFGTLAEGDTGEAFELVSDAETVPTAVVVDAELDQRLLDIAAQRGIDHVVAESTGEFVKQPTSVRIRTADQLLAPNEA</sequence>
<organism evidence="12 13">
    <name type="scientific">Natronomonas aquatica</name>
    <dbReference type="NCBI Taxonomy" id="2841590"/>
    <lineage>
        <taxon>Archaea</taxon>
        <taxon>Methanobacteriati</taxon>
        <taxon>Methanobacteriota</taxon>
        <taxon>Stenosarchaea group</taxon>
        <taxon>Halobacteria</taxon>
        <taxon>Halobacteriales</taxon>
        <taxon>Natronomonadaceae</taxon>
        <taxon>Natronomonas</taxon>
    </lineage>
</organism>
<dbReference type="GO" id="GO:0046872">
    <property type="term" value="F:metal ion binding"/>
    <property type="evidence" value="ECO:0007669"/>
    <property type="project" value="UniProtKB-KW"/>
</dbReference>
<dbReference type="EMBL" id="JAHLKM010000012">
    <property type="protein sequence ID" value="MCQ4333801.1"/>
    <property type="molecule type" value="Genomic_DNA"/>
</dbReference>
<dbReference type="Gene3D" id="3.40.1360.10">
    <property type="match status" value="1"/>
</dbReference>
<evidence type="ECO:0000256" key="4">
    <source>
        <dbReference type="ARBA" id="ARBA00022695"/>
    </source>
</evidence>